<reference evidence="3" key="1">
    <citation type="submission" date="2017-04" db="EMBL/GenBank/DDBJ databases">
        <title>Function of individual gut microbiota members based on whole genome sequencing of pure cultures obtained from chicken caecum.</title>
        <authorList>
            <person name="Medvecky M."/>
            <person name="Cejkova D."/>
            <person name="Polansky O."/>
            <person name="Karasova D."/>
            <person name="Kubasova T."/>
            <person name="Cizek A."/>
            <person name="Rychlik I."/>
        </authorList>
    </citation>
    <scope>NUCLEOTIDE SEQUENCE [LARGE SCALE GENOMIC DNA]</scope>
    <source>
        <strain evidence="3">An180</strain>
    </source>
</reference>
<gene>
    <name evidence="2" type="ORF">B5F17_00035</name>
</gene>
<dbReference type="RefSeq" id="WP_087369672.1">
    <property type="nucleotide sequence ID" value="NZ_NFKK01000001.1"/>
</dbReference>
<dbReference type="Proteomes" id="UP000195897">
    <property type="component" value="Unassembled WGS sequence"/>
</dbReference>
<evidence type="ECO:0000313" key="3">
    <source>
        <dbReference type="Proteomes" id="UP000195897"/>
    </source>
</evidence>
<accession>A0A1Y4LC63</accession>
<protein>
    <recommendedName>
        <fullName evidence="1">Helix-turn-helix domain-containing protein</fullName>
    </recommendedName>
</protein>
<dbReference type="InterPro" id="IPR010093">
    <property type="entry name" value="SinI_DNA-bd"/>
</dbReference>
<evidence type="ECO:0000313" key="2">
    <source>
        <dbReference type="EMBL" id="OUP54323.1"/>
    </source>
</evidence>
<feature type="domain" description="Helix-turn-helix" evidence="1">
    <location>
        <begin position="12"/>
        <end position="60"/>
    </location>
</feature>
<evidence type="ECO:0000259" key="1">
    <source>
        <dbReference type="Pfam" id="PF12728"/>
    </source>
</evidence>
<sequence length="75" mass="8475">MCTSTNDLALILSAPQVAEFLGISRSLAYQLFRQKDFPTIQVGRRKLVRREALLAWLDAHTQGREEVVSNENETA</sequence>
<dbReference type="AlphaFoldDB" id="A0A1Y4LC63"/>
<dbReference type="InterPro" id="IPR041657">
    <property type="entry name" value="HTH_17"/>
</dbReference>
<dbReference type="Pfam" id="PF12728">
    <property type="entry name" value="HTH_17"/>
    <property type="match status" value="1"/>
</dbReference>
<dbReference type="NCBIfam" id="TIGR01764">
    <property type="entry name" value="excise"/>
    <property type="match status" value="1"/>
</dbReference>
<dbReference type="EMBL" id="NFKK01000001">
    <property type="protein sequence ID" value="OUP54323.1"/>
    <property type="molecule type" value="Genomic_DNA"/>
</dbReference>
<dbReference type="GO" id="GO:0003677">
    <property type="term" value="F:DNA binding"/>
    <property type="evidence" value="ECO:0007669"/>
    <property type="project" value="InterPro"/>
</dbReference>
<name>A0A1Y4LC63_9FIRM</name>
<proteinExistence type="predicted"/>
<comment type="caution">
    <text evidence="2">The sequence shown here is derived from an EMBL/GenBank/DDBJ whole genome shotgun (WGS) entry which is preliminary data.</text>
</comment>
<organism evidence="2 3">
    <name type="scientific">Butyricicoccus pullicaecorum</name>
    <dbReference type="NCBI Taxonomy" id="501571"/>
    <lineage>
        <taxon>Bacteria</taxon>
        <taxon>Bacillati</taxon>
        <taxon>Bacillota</taxon>
        <taxon>Clostridia</taxon>
        <taxon>Eubacteriales</taxon>
        <taxon>Butyricicoccaceae</taxon>
        <taxon>Butyricicoccus</taxon>
    </lineage>
</organism>